<proteinExistence type="inferred from homology"/>
<keyword evidence="6" id="KW-1185">Reference proteome</keyword>
<sequence length="149" mass="16905">MQWSPDGLALTAEPPISTALGGQPGVKAVSVAPLQCRLSPPFWDHVLAYWDMSMERPGCAWRSSSTALSRWRKMVERILKLCSFDHLRGLGVNRNGKLSSGEENNAFFRRREVGEWNNYLSPEMAERIDRISREMDRDWSCSDVASIAF</sequence>
<evidence type="ECO:0000256" key="3">
    <source>
        <dbReference type="RuleBase" id="RU361155"/>
    </source>
</evidence>
<dbReference type="Pfam" id="PF00685">
    <property type="entry name" value="Sulfotransfer_1"/>
    <property type="match status" value="1"/>
</dbReference>
<evidence type="ECO:0000259" key="4">
    <source>
        <dbReference type="Pfam" id="PF00685"/>
    </source>
</evidence>
<comment type="similarity">
    <text evidence="1 3">Belongs to the sulfotransferase 1 family.</text>
</comment>
<protein>
    <recommendedName>
        <fullName evidence="3">Sulfotransferase</fullName>
        <ecNumber evidence="3">2.8.2.-</ecNumber>
    </recommendedName>
</protein>
<dbReference type="GO" id="GO:0008146">
    <property type="term" value="F:sulfotransferase activity"/>
    <property type="evidence" value="ECO:0007669"/>
    <property type="project" value="InterPro"/>
</dbReference>
<gene>
    <name evidence="5" type="ORF">SASPL_140468</name>
</gene>
<dbReference type="SUPFAM" id="SSF52540">
    <property type="entry name" value="P-loop containing nucleoside triphosphate hydrolases"/>
    <property type="match status" value="1"/>
</dbReference>
<feature type="domain" description="Sulfotransferase" evidence="4">
    <location>
        <begin position="73"/>
        <end position="134"/>
    </location>
</feature>
<reference evidence="5" key="2">
    <citation type="submission" date="2020-08" db="EMBL/GenBank/DDBJ databases">
        <title>Plant Genome Project.</title>
        <authorList>
            <person name="Zhang R.-G."/>
        </authorList>
    </citation>
    <scope>NUCLEOTIDE SEQUENCE</scope>
    <source>
        <strain evidence="5">Huo1</strain>
        <tissue evidence="5">Leaf</tissue>
    </source>
</reference>
<reference evidence="5" key="1">
    <citation type="submission" date="2018-01" db="EMBL/GenBank/DDBJ databases">
        <authorList>
            <person name="Mao J.F."/>
        </authorList>
    </citation>
    <scope>NUCLEOTIDE SEQUENCE</scope>
    <source>
        <strain evidence="5">Huo1</strain>
        <tissue evidence="5">Leaf</tissue>
    </source>
</reference>
<dbReference type="PANTHER" id="PTHR11783">
    <property type="entry name" value="SULFOTRANSFERASE SULT"/>
    <property type="match status" value="1"/>
</dbReference>
<comment type="caution">
    <text evidence="5">The sequence shown here is derived from an EMBL/GenBank/DDBJ whole genome shotgun (WGS) entry which is preliminary data.</text>
</comment>
<dbReference type="EMBL" id="PNBA02000015">
    <property type="protein sequence ID" value="KAG6398995.1"/>
    <property type="molecule type" value="Genomic_DNA"/>
</dbReference>
<evidence type="ECO:0000256" key="1">
    <source>
        <dbReference type="ARBA" id="ARBA00005771"/>
    </source>
</evidence>
<dbReference type="EC" id="2.8.2.-" evidence="3"/>
<evidence type="ECO:0000256" key="2">
    <source>
        <dbReference type="ARBA" id="ARBA00022679"/>
    </source>
</evidence>
<evidence type="ECO:0000313" key="5">
    <source>
        <dbReference type="EMBL" id="KAG6398995.1"/>
    </source>
</evidence>
<dbReference type="Gene3D" id="3.40.50.300">
    <property type="entry name" value="P-loop containing nucleotide triphosphate hydrolases"/>
    <property type="match status" value="1"/>
</dbReference>
<keyword evidence="2 3" id="KW-0808">Transferase</keyword>
<accession>A0A8X8WQD6</accession>
<dbReference type="AlphaFoldDB" id="A0A8X8WQD6"/>
<evidence type="ECO:0000313" key="6">
    <source>
        <dbReference type="Proteomes" id="UP000298416"/>
    </source>
</evidence>
<name>A0A8X8WQD6_SALSN</name>
<organism evidence="5">
    <name type="scientific">Salvia splendens</name>
    <name type="common">Scarlet sage</name>
    <dbReference type="NCBI Taxonomy" id="180675"/>
    <lineage>
        <taxon>Eukaryota</taxon>
        <taxon>Viridiplantae</taxon>
        <taxon>Streptophyta</taxon>
        <taxon>Embryophyta</taxon>
        <taxon>Tracheophyta</taxon>
        <taxon>Spermatophyta</taxon>
        <taxon>Magnoliopsida</taxon>
        <taxon>eudicotyledons</taxon>
        <taxon>Gunneridae</taxon>
        <taxon>Pentapetalae</taxon>
        <taxon>asterids</taxon>
        <taxon>lamiids</taxon>
        <taxon>Lamiales</taxon>
        <taxon>Lamiaceae</taxon>
        <taxon>Nepetoideae</taxon>
        <taxon>Mentheae</taxon>
        <taxon>Salviinae</taxon>
        <taxon>Salvia</taxon>
        <taxon>Salvia subgen. Calosphace</taxon>
        <taxon>core Calosphace</taxon>
    </lineage>
</organism>
<dbReference type="Proteomes" id="UP000298416">
    <property type="component" value="Unassembled WGS sequence"/>
</dbReference>
<dbReference type="InterPro" id="IPR027417">
    <property type="entry name" value="P-loop_NTPase"/>
</dbReference>
<dbReference type="InterPro" id="IPR000863">
    <property type="entry name" value="Sulfotransferase_dom"/>
</dbReference>